<dbReference type="InterPro" id="IPR000866">
    <property type="entry name" value="AhpC/TSA"/>
</dbReference>
<dbReference type="InterPro" id="IPR050553">
    <property type="entry name" value="Thioredoxin_ResA/DsbE_sf"/>
</dbReference>
<dbReference type="InterPro" id="IPR036249">
    <property type="entry name" value="Thioredoxin-like_sf"/>
</dbReference>
<dbReference type="AlphaFoldDB" id="A0A1B9F3U9"/>
<dbReference type="InterPro" id="IPR013766">
    <property type="entry name" value="Thioredoxin_domain"/>
</dbReference>
<reference evidence="2 3" key="1">
    <citation type="submission" date="2016-06" db="EMBL/GenBank/DDBJ databases">
        <title>Respiratory ammonification of nitrate coupled to the oxidation of elemental sulfur in deep-sea autotrophic thermophilic bacteria.</title>
        <authorList>
            <person name="Slobodkina G.B."/>
            <person name="Mardanov A.V."/>
            <person name="Ravin N.V."/>
            <person name="Frolova A.A."/>
            <person name="Viryasiv M.B."/>
            <person name="Chernyh N.A."/>
            <person name="Bonch-Osmolovskaya E.A."/>
            <person name="Slobodkin A.I."/>
        </authorList>
    </citation>
    <scope>NUCLEOTIDE SEQUENCE [LARGE SCALE GENOMIC DNA]</scope>
    <source>
        <strain evidence="2 3">S69</strain>
    </source>
</reference>
<feature type="domain" description="Thioredoxin" evidence="1">
    <location>
        <begin position="1"/>
        <end position="109"/>
    </location>
</feature>
<dbReference type="EMBL" id="MAGO01000010">
    <property type="protein sequence ID" value="OCC14606.1"/>
    <property type="molecule type" value="Genomic_DNA"/>
</dbReference>
<dbReference type="SUPFAM" id="SSF52833">
    <property type="entry name" value="Thioredoxin-like"/>
    <property type="match status" value="1"/>
</dbReference>
<dbReference type="CDD" id="cd02966">
    <property type="entry name" value="TlpA_like_family"/>
    <property type="match status" value="1"/>
</dbReference>
<dbReference type="Proteomes" id="UP000093080">
    <property type="component" value="Unassembled WGS sequence"/>
</dbReference>
<keyword evidence="3" id="KW-1185">Reference proteome</keyword>
<name>A0A1B9F3U9_9BACT</name>
<protein>
    <submittedName>
        <fullName evidence="2">Thioredoxin family protein</fullName>
    </submittedName>
</protein>
<gene>
    <name evidence="2" type="ORF">DBT_1920</name>
</gene>
<dbReference type="PROSITE" id="PS51352">
    <property type="entry name" value="THIOREDOXIN_2"/>
    <property type="match status" value="1"/>
</dbReference>
<organism evidence="2 3">
    <name type="scientific">Dissulfuribacter thermophilus</name>
    <dbReference type="NCBI Taxonomy" id="1156395"/>
    <lineage>
        <taxon>Bacteria</taxon>
        <taxon>Pseudomonadati</taxon>
        <taxon>Thermodesulfobacteriota</taxon>
        <taxon>Dissulfuribacteria</taxon>
        <taxon>Dissulfuribacterales</taxon>
        <taxon>Dissulfuribacteraceae</taxon>
        <taxon>Dissulfuribacter</taxon>
    </lineage>
</organism>
<evidence type="ECO:0000259" key="1">
    <source>
        <dbReference type="PROSITE" id="PS51352"/>
    </source>
</evidence>
<dbReference type="STRING" id="1156395.DBT_1920"/>
<dbReference type="Pfam" id="PF00578">
    <property type="entry name" value="AhpC-TSA"/>
    <property type="match status" value="1"/>
</dbReference>
<dbReference type="PANTHER" id="PTHR42852">
    <property type="entry name" value="THIOL:DISULFIDE INTERCHANGE PROTEIN DSBE"/>
    <property type="match status" value="1"/>
</dbReference>
<sequence length="113" mass="12950">MNFFATYCPPCRYEIPDFVKLQQELGPKGFQVIGVSVDENGEKILPYFVEKLQINYPVLLATTKVLRDYGNIYALPQSFLIGKDQTIIKHYIGMVTEHELRPLIEKALDKNGN</sequence>
<evidence type="ECO:0000313" key="2">
    <source>
        <dbReference type="EMBL" id="OCC14606.1"/>
    </source>
</evidence>
<dbReference type="GO" id="GO:0016209">
    <property type="term" value="F:antioxidant activity"/>
    <property type="evidence" value="ECO:0007669"/>
    <property type="project" value="InterPro"/>
</dbReference>
<accession>A0A1B9F3U9</accession>
<comment type="caution">
    <text evidence="2">The sequence shown here is derived from an EMBL/GenBank/DDBJ whole genome shotgun (WGS) entry which is preliminary data.</text>
</comment>
<dbReference type="Gene3D" id="3.40.30.10">
    <property type="entry name" value="Glutaredoxin"/>
    <property type="match status" value="1"/>
</dbReference>
<dbReference type="GO" id="GO:0016491">
    <property type="term" value="F:oxidoreductase activity"/>
    <property type="evidence" value="ECO:0007669"/>
    <property type="project" value="InterPro"/>
</dbReference>
<dbReference type="PANTHER" id="PTHR42852:SF13">
    <property type="entry name" value="PROTEIN DIPZ"/>
    <property type="match status" value="1"/>
</dbReference>
<proteinExistence type="predicted"/>
<evidence type="ECO:0000313" key="3">
    <source>
        <dbReference type="Proteomes" id="UP000093080"/>
    </source>
</evidence>